<dbReference type="EMBL" id="CAJVQC010103884">
    <property type="protein sequence ID" value="CAG8832481.1"/>
    <property type="molecule type" value="Genomic_DNA"/>
</dbReference>
<reference evidence="1" key="1">
    <citation type="submission" date="2021-06" db="EMBL/GenBank/DDBJ databases">
        <authorList>
            <person name="Kallberg Y."/>
            <person name="Tangrot J."/>
            <person name="Rosling A."/>
        </authorList>
    </citation>
    <scope>NUCLEOTIDE SEQUENCE</scope>
    <source>
        <strain evidence="1">MA461A</strain>
    </source>
</reference>
<evidence type="ECO:0000313" key="2">
    <source>
        <dbReference type="Proteomes" id="UP000789920"/>
    </source>
</evidence>
<dbReference type="Proteomes" id="UP000789920">
    <property type="component" value="Unassembled WGS sequence"/>
</dbReference>
<accession>A0ACA9SB17</accession>
<sequence length="49" mass="5700">YNTRSNRAKVNKTPGSKLTWLYKKKPAKGLHYSDCECRLSENLALYHTN</sequence>
<proteinExistence type="predicted"/>
<comment type="caution">
    <text evidence="1">The sequence shown here is derived from an EMBL/GenBank/DDBJ whole genome shotgun (WGS) entry which is preliminary data.</text>
</comment>
<feature type="non-terminal residue" evidence="1">
    <location>
        <position position="1"/>
    </location>
</feature>
<feature type="non-terminal residue" evidence="1">
    <location>
        <position position="49"/>
    </location>
</feature>
<name>A0ACA9SB17_9GLOM</name>
<keyword evidence="2" id="KW-1185">Reference proteome</keyword>
<organism evidence="1 2">
    <name type="scientific">Racocetra persica</name>
    <dbReference type="NCBI Taxonomy" id="160502"/>
    <lineage>
        <taxon>Eukaryota</taxon>
        <taxon>Fungi</taxon>
        <taxon>Fungi incertae sedis</taxon>
        <taxon>Mucoromycota</taxon>
        <taxon>Glomeromycotina</taxon>
        <taxon>Glomeromycetes</taxon>
        <taxon>Diversisporales</taxon>
        <taxon>Gigasporaceae</taxon>
        <taxon>Racocetra</taxon>
    </lineage>
</organism>
<protein>
    <submittedName>
        <fullName evidence="1">11991_t:CDS:1</fullName>
    </submittedName>
</protein>
<evidence type="ECO:0000313" key="1">
    <source>
        <dbReference type="EMBL" id="CAG8832481.1"/>
    </source>
</evidence>
<gene>
    <name evidence="1" type="ORF">RPERSI_LOCUS28472</name>
</gene>